<dbReference type="EMBL" id="FRAB01000019">
    <property type="protein sequence ID" value="SHK33726.1"/>
    <property type="molecule type" value="Genomic_DNA"/>
</dbReference>
<organism evidence="8 9">
    <name type="scientific">Paraburkholderia terricola</name>
    <dbReference type="NCBI Taxonomy" id="169427"/>
    <lineage>
        <taxon>Bacteria</taxon>
        <taxon>Pseudomonadati</taxon>
        <taxon>Pseudomonadota</taxon>
        <taxon>Betaproteobacteria</taxon>
        <taxon>Burkholderiales</taxon>
        <taxon>Burkholderiaceae</taxon>
        <taxon>Paraburkholderia</taxon>
    </lineage>
</organism>
<keyword evidence="4" id="KW-0732">Signal</keyword>
<comment type="function">
    <text evidence="5">Part of a binding-protein-dependent transport system for aliphatic sulfonates. Putative binding protein.</text>
</comment>
<dbReference type="SUPFAM" id="SSF53850">
    <property type="entry name" value="Periplasmic binding protein-like II"/>
    <property type="match status" value="1"/>
</dbReference>
<comment type="subcellular location">
    <subcellularLocation>
        <location evidence="1">Periplasm</location>
    </subcellularLocation>
</comment>
<evidence type="ECO:0000256" key="4">
    <source>
        <dbReference type="ARBA" id="ARBA00022729"/>
    </source>
</evidence>
<comment type="similarity">
    <text evidence="2">Belongs to the bacterial solute-binding protein SsuA/TauA family.</text>
</comment>
<dbReference type="RefSeq" id="WP_073430066.1">
    <property type="nucleotide sequence ID" value="NZ_CADFGY010000019.1"/>
</dbReference>
<feature type="domain" description="Solute-binding protein family 3/N-terminal" evidence="7">
    <location>
        <begin position="66"/>
        <end position="279"/>
    </location>
</feature>
<dbReference type="FunFam" id="3.40.190.10:FF:000050">
    <property type="entry name" value="Sulfonate ABC transporter substrate-binding protein"/>
    <property type="match status" value="1"/>
</dbReference>
<evidence type="ECO:0000256" key="2">
    <source>
        <dbReference type="ARBA" id="ARBA00010742"/>
    </source>
</evidence>
<proteinExistence type="inferred from homology"/>
<gene>
    <name evidence="8" type="ORF">SAMN05192548_101955</name>
</gene>
<evidence type="ECO:0000256" key="5">
    <source>
        <dbReference type="ARBA" id="ARBA00055538"/>
    </source>
</evidence>
<name>A0A1M6RMR1_9BURK</name>
<dbReference type="Pfam" id="PF09084">
    <property type="entry name" value="NMT1"/>
    <property type="match status" value="1"/>
</dbReference>
<dbReference type="NCBIfam" id="TIGR01728">
    <property type="entry name" value="SsuA_fam"/>
    <property type="match status" value="1"/>
</dbReference>
<dbReference type="PANTHER" id="PTHR30024:SF48">
    <property type="entry name" value="ABC TRANSPORTER SUBSTRATE-BINDING PROTEIN"/>
    <property type="match status" value="1"/>
</dbReference>
<evidence type="ECO:0000256" key="1">
    <source>
        <dbReference type="ARBA" id="ARBA00004418"/>
    </source>
</evidence>
<dbReference type="InterPro" id="IPR001638">
    <property type="entry name" value="Solute-binding_3/MltF_N"/>
</dbReference>
<reference evidence="8 9" key="1">
    <citation type="submission" date="2016-11" db="EMBL/GenBank/DDBJ databases">
        <authorList>
            <person name="Jaros S."/>
            <person name="Januszkiewicz K."/>
            <person name="Wedrychowicz H."/>
        </authorList>
    </citation>
    <scope>NUCLEOTIDE SEQUENCE [LARGE SCALE GENOMIC DNA]</scope>
    <source>
        <strain evidence="8 9">LMG 20594</strain>
    </source>
</reference>
<dbReference type="Gene3D" id="3.40.190.10">
    <property type="entry name" value="Periplasmic binding protein-like II"/>
    <property type="match status" value="2"/>
</dbReference>
<dbReference type="Proteomes" id="UP000184395">
    <property type="component" value="Unassembled WGS sequence"/>
</dbReference>
<keyword evidence="3" id="KW-0813">Transport</keyword>
<dbReference type="GO" id="GO:0042626">
    <property type="term" value="F:ATPase-coupled transmembrane transporter activity"/>
    <property type="evidence" value="ECO:0007669"/>
    <property type="project" value="InterPro"/>
</dbReference>
<dbReference type="STRING" id="169427.SAMN05192548_101955"/>
<dbReference type="InterPro" id="IPR010067">
    <property type="entry name" value="ABC_SsuA_sub-bd"/>
</dbReference>
<dbReference type="OrthoDB" id="286202at2"/>
<evidence type="ECO:0000313" key="8">
    <source>
        <dbReference type="EMBL" id="SHK33726.1"/>
    </source>
</evidence>
<dbReference type="PANTHER" id="PTHR30024">
    <property type="entry name" value="ALIPHATIC SULFONATES-BINDING PROTEIN-RELATED"/>
    <property type="match status" value="1"/>
</dbReference>
<dbReference type="GO" id="GO:0016020">
    <property type="term" value="C:membrane"/>
    <property type="evidence" value="ECO:0007669"/>
    <property type="project" value="InterPro"/>
</dbReference>
<evidence type="ECO:0000259" key="7">
    <source>
        <dbReference type="SMART" id="SM00062"/>
    </source>
</evidence>
<evidence type="ECO:0000256" key="6">
    <source>
        <dbReference type="ARBA" id="ARBA00070228"/>
    </source>
</evidence>
<dbReference type="InterPro" id="IPR015168">
    <property type="entry name" value="SsuA/THI5"/>
</dbReference>
<evidence type="ECO:0000313" key="9">
    <source>
        <dbReference type="Proteomes" id="UP000184395"/>
    </source>
</evidence>
<dbReference type="CDD" id="cd13558">
    <property type="entry name" value="PBP2_SsuA_like_2"/>
    <property type="match status" value="1"/>
</dbReference>
<protein>
    <recommendedName>
        <fullName evidence="6">Putative aliphatic sulfonates-binding protein</fullName>
    </recommendedName>
</protein>
<dbReference type="GO" id="GO:0042597">
    <property type="term" value="C:periplasmic space"/>
    <property type="evidence" value="ECO:0007669"/>
    <property type="project" value="UniProtKB-SubCell"/>
</dbReference>
<accession>A0A1M6RMR1</accession>
<dbReference type="SMART" id="SM00062">
    <property type="entry name" value="PBPb"/>
    <property type="match status" value="1"/>
</dbReference>
<sequence length="357" mass="38266">MTQSTDSPASLRRRRLVAALPAAPWLTASTGLISDAASAANATTNATTNAEPNGKTDPHLDLSQVRLRVATYKGGDATLLKTAGLADTPYTIDWSEFQSGNAMIEAMNGGSLDIASGSEIPPIFARLQNAQIRVIAVYKDDVNNQVVLVPKGSAIRSIADLKGKRVGYLRATTTHYYLLRMLEEAGLSFNDIQAASLAPRDGFAAFNAGSLDAWAIYGYNVPLAISQAGARVLKNANGYLSGNYLYYGHPAALADPLRRAACADLLVRLQRACQWFAQHQDAYAKVLSAELRVPEPAILSLYRNQSQARRVTGVTAADIASEQQVADTFARAAVIERHVDVAPMWTDTFNAALARGA</sequence>
<dbReference type="AlphaFoldDB" id="A0A1M6RMR1"/>
<evidence type="ECO:0000256" key="3">
    <source>
        <dbReference type="ARBA" id="ARBA00022448"/>
    </source>
</evidence>